<dbReference type="GO" id="GO:0016787">
    <property type="term" value="F:hydrolase activity"/>
    <property type="evidence" value="ECO:0007669"/>
    <property type="project" value="UniProtKB-KW"/>
</dbReference>
<keyword evidence="4" id="KW-0378">Hydrolase</keyword>
<name>A0ABN1WAQ4_9PSEU</name>
<protein>
    <submittedName>
        <fullName evidence="4">Alpha/beta hydrolase</fullName>
    </submittedName>
</protein>
<sequence>MARRRDGIGDRPQALAQRLLAGTWPPRPGPSPLSDSRPDNFAAERAVLAEVAGDREESAAMADLPLVLLHAYPLDARMWNAVRVPLSARTRVITPDQRGMGRSPFPDGSAAGGEPSLDDAARDVVALLDRLELDRVVLGGCSMGGYLTMAVLRAAPERVGGLVLVDTKAGADTDEARANRLSVAERAETEGVAGWLADAMLPNLLSEHTREQQPEVEALVRELIDSQQPSGIAWAQRAMAARPDSTATLRAADVPALVLVGEHDGLAPPDAARAMADVLPDARLETIPDAGHLTPLEAPDAVAATITDWYPAG</sequence>
<evidence type="ECO:0000256" key="1">
    <source>
        <dbReference type="ARBA" id="ARBA00022559"/>
    </source>
</evidence>
<evidence type="ECO:0000313" key="4">
    <source>
        <dbReference type="EMBL" id="GAA1240106.1"/>
    </source>
</evidence>
<dbReference type="PRINTS" id="PR00111">
    <property type="entry name" value="ABHYDROLASE"/>
</dbReference>
<keyword evidence="1" id="KW-0575">Peroxidase</keyword>
<gene>
    <name evidence="4" type="ORF">GCM10009676_26190</name>
</gene>
<dbReference type="InterPro" id="IPR000073">
    <property type="entry name" value="AB_hydrolase_1"/>
</dbReference>
<dbReference type="SUPFAM" id="SSF53474">
    <property type="entry name" value="alpha/beta-Hydrolases"/>
    <property type="match status" value="1"/>
</dbReference>
<feature type="domain" description="AB hydrolase-1" evidence="3">
    <location>
        <begin position="65"/>
        <end position="299"/>
    </location>
</feature>
<dbReference type="PANTHER" id="PTHR43433">
    <property type="entry name" value="HYDROLASE, ALPHA/BETA FOLD FAMILY PROTEIN"/>
    <property type="match status" value="1"/>
</dbReference>
<reference evidence="4 5" key="1">
    <citation type="journal article" date="2019" name="Int. J. Syst. Evol. Microbiol.">
        <title>The Global Catalogue of Microorganisms (GCM) 10K type strain sequencing project: providing services to taxonomists for standard genome sequencing and annotation.</title>
        <authorList>
            <consortium name="The Broad Institute Genomics Platform"/>
            <consortium name="The Broad Institute Genome Sequencing Center for Infectious Disease"/>
            <person name="Wu L."/>
            <person name="Ma J."/>
        </authorList>
    </citation>
    <scope>NUCLEOTIDE SEQUENCE [LARGE SCALE GENOMIC DNA]</scope>
    <source>
        <strain evidence="4 5">JCM 13023</strain>
    </source>
</reference>
<accession>A0ABN1WAQ4</accession>
<proteinExistence type="predicted"/>
<dbReference type="Gene3D" id="3.40.50.1820">
    <property type="entry name" value="alpha/beta hydrolase"/>
    <property type="match status" value="1"/>
</dbReference>
<dbReference type="EMBL" id="BAAALN010000006">
    <property type="protein sequence ID" value="GAA1240106.1"/>
    <property type="molecule type" value="Genomic_DNA"/>
</dbReference>
<feature type="region of interest" description="Disordered" evidence="2">
    <location>
        <begin position="95"/>
        <end position="116"/>
    </location>
</feature>
<dbReference type="PRINTS" id="PR00412">
    <property type="entry name" value="EPOXHYDRLASE"/>
</dbReference>
<dbReference type="Proteomes" id="UP001500653">
    <property type="component" value="Unassembled WGS sequence"/>
</dbReference>
<evidence type="ECO:0000259" key="3">
    <source>
        <dbReference type="Pfam" id="PF00561"/>
    </source>
</evidence>
<organism evidence="4 5">
    <name type="scientific">Prauserella halophila</name>
    <dbReference type="NCBI Taxonomy" id="185641"/>
    <lineage>
        <taxon>Bacteria</taxon>
        <taxon>Bacillati</taxon>
        <taxon>Actinomycetota</taxon>
        <taxon>Actinomycetes</taxon>
        <taxon>Pseudonocardiales</taxon>
        <taxon>Pseudonocardiaceae</taxon>
        <taxon>Prauserella</taxon>
    </lineage>
</organism>
<dbReference type="InterPro" id="IPR050471">
    <property type="entry name" value="AB_hydrolase"/>
</dbReference>
<dbReference type="InterPro" id="IPR029058">
    <property type="entry name" value="AB_hydrolase_fold"/>
</dbReference>
<evidence type="ECO:0000313" key="5">
    <source>
        <dbReference type="Proteomes" id="UP001500653"/>
    </source>
</evidence>
<comment type="caution">
    <text evidence="4">The sequence shown here is derived from an EMBL/GenBank/DDBJ whole genome shotgun (WGS) entry which is preliminary data.</text>
</comment>
<keyword evidence="1" id="KW-0560">Oxidoreductase</keyword>
<keyword evidence="5" id="KW-1185">Reference proteome</keyword>
<dbReference type="InterPro" id="IPR000639">
    <property type="entry name" value="Epox_hydrolase-like"/>
</dbReference>
<evidence type="ECO:0000256" key="2">
    <source>
        <dbReference type="SAM" id="MobiDB-lite"/>
    </source>
</evidence>
<dbReference type="Pfam" id="PF00561">
    <property type="entry name" value="Abhydrolase_1"/>
    <property type="match status" value="1"/>
</dbReference>
<dbReference type="PANTHER" id="PTHR43433:SF4">
    <property type="entry name" value="NON-HEME CHLOROPEROXIDASE-RELATED"/>
    <property type="match status" value="1"/>
</dbReference>